<keyword evidence="1" id="KW-1133">Transmembrane helix</keyword>
<dbReference type="OMA" id="VPSRMVH"/>
<proteinExistence type="predicted"/>
<evidence type="ECO:0000313" key="3">
    <source>
        <dbReference type="Proteomes" id="UP000018144"/>
    </source>
</evidence>
<evidence type="ECO:0000256" key="1">
    <source>
        <dbReference type="SAM" id="Phobius"/>
    </source>
</evidence>
<sequence>MASLTPLRFFLRPTTFAAPTRCTRTYANKAKGLRKPKTFVPPAKGTKPAVKPSFTVKPATPAPGKVVPAAPVAPVAQAAKVAPATLQDALAQAGFKTVQEKLALVGKQQLLFAGHPKRFIWTVYGIAGCFAAFGANFYRENILNAPKDLPDWVKKMVYVGCAFVAVVAGVAAWFPTRIVEKIYYIPAKSGFDVLLYRRPAFPMLPWKKIQVPAKSVMLETEFHPVVEVIKAEPHLSLMEKASKFFQEGVATSNFRSIYVNGKKFHLHKQGWVWERRGLDIIFKKHGSFKY</sequence>
<dbReference type="EMBL" id="HF935296">
    <property type="protein sequence ID" value="CCX06560.1"/>
    <property type="molecule type" value="Genomic_DNA"/>
</dbReference>
<gene>
    <name evidence="2" type="ORF">PCON_06147</name>
</gene>
<organism evidence="2 3">
    <name type="scientific">Pyronema omphalodes (strain CBS 100304)</name>
    <name type="common">Pyronema confluens</name>
    <dbReference type="NCBI Taxonomy" id="1076935"/>
    <lineage>
        <taxon>Eukaryota</taxon>
        <taxon>Fungi</taxon>
        <taxon>Dikarya</taxon>
        <taxon>Ascomycota</taxon>
        <taxon>Pezizomycotina</taxon>
        <taxon>Pezizomycetes</taxon>
        <taxon>Pezizales</taxon>
        <taxon>Pyronemataceae</taxon>
        <taxon>Pyronema</taxon>
    </lineage>
</organism>
<dbReference type="Proteomes" id="UP000018144">
    <property type="component" value="Unassembled WGS sequence"/>
</dbReference>
<reference evidence="2 3" key="1">
    <citation type="journal article" date="2013" name="PLoS Genet.">
        <title>The genome and development-dependent transcriptomes of Pyronema confluens: a window into fungal evolution.</title>
        <authorList>
            <person name="Traeger S."/>
            <person name="Altegoer F."/>
            <person name="Freitag M."/>
            <person name="Gabaldon T."/>
            <person name="Kempken F."/>
            <person name="Kumar A."/>
            <person name="Marcet-Houben M."/>
            <person name="Poggeler S."/>
            <person name="Stajich J.E."/>
            <person name="Nowrousian M."/>
        </authorList>
    </citation>
    <scope>NUCLEOTIDE SEQUENCE [LARGE SCALE GENOMIC DNA]</scope>
    <source>
        <strain evidence="3">CBS 100304</strain>
        <tissue evidence="2">Vegetative mycelium</tissue>
    </source>
</reference>
<keyword evidence="1" id="KW-0812">Transmembrane</keyword>
<evidence type="ECO:0000313" key="2">
    <source>
        <dbReference type="EMBL" id="CCX06560.1"/>
    </source>
</evidence>
<feature type="transmembrane region" description="Helical" evidence="1">
    <location>
        <begin position="157"/>
        <end position="174"/>
    </location>
</feature>
<keyword evidence="1" id="KW-0472">Membrane</keyword>
<protein>
    <submittedName>
        <fullName evidence="2">Uncharacterized protein</fullName>
    </submittedName>
</protein>
<feature type="transmembrane region" description="Helical" evidence="1">
    <location>
        <begin position="119"/>
        <end position="137"/>
    </location>
</feature>
<name>U4KYD8_PYROM</name>
<dbReference type="AlphaFoldDB" id="U4KYD8"/>
<keyword evidence="3" id="KW-1185">Reference proteome</keyword>
<dbReference type="eggNOG" id="ENOG502SZBP">
    <property type="taxonomic scope" value="Eukaryota"/>
</dbReference>
<dbReference type="OrthoDB" id="5387493at2759"/>
<accession>U4KYD8</accession>